<feature type="compositionally biased region" description="Basic and acidic residues" evidence="1">
    <location>
        <begin position="14"/>
        <end position="38"/>
    </location>
</feature>
<comment type="caution">
    <text evidence="2">The sequence shown here is derived from an EMBL/GenBank/DDBJ whole genome shotgun (WGS) entry which is preliminary data.</text>
</comment>
<dbReference type="Proteomes" id="UP000652761">
    <property type="component" value="Unassembled WGS sequence"/>
</dbReference>
<evidence type="ECO:0000313" key="3">
    <source>
        <dbReference type="Proteomes" id="UP000652761"/>
    </source>
</evidence>
<evidence type="ECO:0000313" key="2">
    <source>
        <dbReference type="EMBL" id="MQL88113.1"/>
    </source>
</evidence>
<feature type="compositionally biased region" description="Basic residues" evidence="1">
    <location>
        <begin position="42"/>
        <end position="51"/>
    </location>
</feature>
<name>A0A843V5W8_COLES</name>
<sequence length="130" mass="14212">MTTSSSLQAPRSRRLYERGVTSHHEHPKHAEKPPEKGELGGGRRRGRKRKERASGGNGAHPSVLNRWAPRRDGSARRDNNHVATATPSATPKGGQTSKTGKRERDEKTAVASVRKRCDKNATPTLVATMS</sequence>
<gene>
    <name evidence="2" type="ORF">Taro_020666</name>
</gene>
<organism evidence="2 3">
    <name type="scientific">Colocasia esculenta</name>
    <name type="common">Wild taro</name>
    <name type="synonym">Arum esculentum</name>
    <dbReference type="NCBI Taxonomy" id="4460"/>
    <lineage>
        <taxon>Eukaryota</taxon>
        <taxon>Viridiplantae</taxon>
        <taxon>Streptophyta</taxon>
        <taxon>Embryophyta</taxon>
        <taxon>Tracheophyta</taxon>
        <taxon>Spermatophyta</taxon>
        <taxon>Magnoliopsida</taxon>
        <taxon>Liliopsida</taxon>
        <taxon>Araceae</taxon>
        <taxon>Aroideae</taxon>
        <taxon>Colocasieae</taxon>
        <taxon>Colocasia</taxon>
    </lineage>
</organism>
<dbReference type="AlphaFoldDB" id="A0A843V5W8"/>
<feature type="compositionally biased region" description="Polar residues" evidence="1">
    <location>
        <begin position="81"/>
        <end position="98"/>
    </location>
</feature>
<feature type="compositionally biased region" description="Polar residues" evidence="1">
    <location>
        <begin position="121"/>
        <end position="130"/>
    </location>
</feature>
<evidence type="ECO:0000256" key="1">
    <source>
        <dbReference type="SAM" id="MobiDB-lite"/>
    </source>
</evidence>
<accession>A0A843V5W8</accession>
<feature type="region of interest" description="Disordered" evidence="1">
    <location>
        <begin position="1"/>
        <end position="130"/>
    </location>
</feature>
<keyword evidence="3" id="KW-1185">Reference proteome</keyword>
<proteinExistence type="predicted"/>
<dbReference type="EMBL" id="NMUH01001031">
    <property type="protein sequence ID" value="MQL88113.1"/>
    <property type="molecule type" value="Genomic_DNA"/>
</dbReference>
<protein>
    <submittedName>
        <fullName evidence="2">Uncharacterized protein</fullName>
    </submittedName>
</protein>
<reference evidence="2" key="1">
    <citation type="submission" date="2017-07" db="EMBL/GenBank/DDBJ databases">
        <title>Taro Niue Genome Assembly and Annotation.</title>
        <authorList>
            <person name="Atibalentja N."/>
            <person name="Keating K."/>
            <person name="Fields C.J."/>
        </authorList>
    </citation>
    <scope>NUCLEOTIDE SEQUENCE</scope>
    <source>
        <strain evidence="2">Niue_2</strain>
        <tissue evidence="2">Leaf</tissue>
    </source>
</reference>
<feature type="compositionally biased region" description="Basic and acidic residues" evidence="1">
    <location>
        <begin position="69"/>
        <end position="80"/>
    </location>
</feature>